<gene>
    <name evidence="2" type="ORF">PSYPI_46801</name>
</gene>
<keyword evidence="1" id="KW-0812">Transmembrane</keyword>
<keyword evidence="1" id="KW-1133">Transmembrane helix</keyword>
<dbReference type="AlphaFoldDB" id="F3GQZ0"/>
<feature type="transmembrane region" description="Helical" evidence="1">
    <location>
        <begin position="7"/>
        <end position="28"/>
    </location>
</feature>
<dbReference type="Proteomes" id="UP000004986">
    <property type="component" value="Unassembled WGS sequence"/>
</dbReference>
<protein>
    <submittedName>
        <fullName evidence="2">EmrB/QacA family drug resistance transporter</fullName>
    </submittedName>
</protein>
<keyword evidence="1" id="KW-0472">Membrane</keyword>
<proteinExistence type="predicted"/>
<feature type="non-terminal residue" evidence="2">
    <location>
        <position position="1"/>
    </location>
</feature>
<evidence type="ECO:0000313" key="3">
    <source>
        <dbReference type="Proteomes" id="UP000004986"/>
    </source>
</evidence>
<dbReference type="HOGENOM" id="CLU_3226654_0_0_6"/>
<feature type="non-terminal residue" evidence="2">
    <location>
        <position position="44"/>
    </location>
</feature>
<accession>F3GQZ0</accession>
<keyword evidence="3" id="KW-1185">Reference proteome</keyword>
<sequence length="44" mass="4478">GMLKADAAIGVVFVLMMIRGAGLGLSYMPVTTAGLNALPEPMVT</sequence>
<reference evidence="2 3" key="1">
    <citation type="journal article" date="2011" name="PLoS Pathog.">
        <title>Dynamic evolution of pathogenicity revealed by sequencing and comparative genomics of 19 Pseudomonas syringae isolates.</title>
        <authorList>
            <person name="Baltrus D.A."/>
            <person name="Nishimura M.T."/>
            <person name="Romanchuk A."/>
            <person name="Chang J.H."/>
            <person name="Mukhtar M.S."/>
            <person name="Cherkis K."/>
            <person name="Roach J."/>
            <person name="Grant S.R."/>
            <person name="Jones C.D."/>
            <person name="Dangl J.L."/>
        </authorList>
    </citation>
    <scope>NUCLEOTIDE SEQUENCE [LARGE SCALE GENOMIC DNA]</scope>
    <source>
        <strain evidence="2 3">1704B</strain>
    </source>
</reference>
<organism evidence="2 3">
    <name type="scientific">Pseudomonas syringae pv. pisi str. 1704B</name>
    <dbReference type="NCBI Taxonomy" id="629263"/>
    <lineage>
        <taxon>Bacteria</taxon>
        <taxon>Pseudomonadati</taxon>
        <taxon>Pseudomonadota</taxon>
        <taxon>Gammaproteobacteria</taxon>
        <taxon>Pseudomonadales</taxon>
        <taxon>Pseudomonadaceae</taxon>
        <taxon>Pseudomonas</taxon>
        <taxon>Pseudomonas syringae</taxon>
    </lineage>
</organism>
<comment type="caution">
    <text evidence="2">The sequence shown here is derived from an EMBL/GenBank/DDBJ whole genome shotgun (WGS) entry which is preliminary data.</text>
</comment>
<evidence type="ECO:0000256" key="1">
    <source>
        <dbReference type="SAM" id="Phobius"/>
    </source>
</evidence>
<evidence type="ECO:0000313" key="2">
    <source>
        <dbReference type="EMBL" id="EGH49493.1"/>
    </source>
</evidence>
<dbReference type="EMBL" id="AEAI01004338">
    <property type="protein sequence ID" value="EGH49493.1"/>
    <property type="molecule type" value="Genomic_DNA"/>
</dbReference>
<name>F3GQZ0_PSESJ</name>